<dbReference type="RefSeq" id="WP_038188462.1">
    <property type="nucleotide sequence ID" value="NZ_CAWLWA010000178.1"/>
</dbReference>
<organism evidence="1 2">
    <name type="scientific">Xenorhabdus bovienii str. Intermedium</name>
    <dbReference type="NCBI Taxonomy" id="1379677"/>
    <lineage>
        <taxon>Bacteria</taxon>
        <taxon>Pseudomonadati</taxon>
        <taxon>Pseudomonadota</taxon>
        <taxon>Gammaproteobacteria</taxon>
        <taxon>Enterobacterales</taxon>
        <taxon>Morganellaceae</taxon>
        <taxon>Xenorhabdus</taxon>
    </lineage>
</organism>
<dbReference type="AlphaFoldDB" id="A0A077QAQ5"/>
<evidence type="ECO:0000313" key="1">
    <source>
        <dbReference type="EMBL" id="CDH33287.1"/>
    </source>
</evidence>
<comment type="caution">
    <text evidence="1">The sequence shown here is derived from an EMBL/GenBank/DDBJ whole genome shotgun (WGS) entry which is preliminary data.</text>
</comment>
<gene>
    <name evidence="1" type="ORF">XBI1_2530010</name>
</gene>
<proteinExistence type="predicted"/>
<dbReference type="EMBL" id="CBTB010000172">
    <property type="protein sequence ID" value="CDH33287.1"/>
    <property type="molecule type" value="Genomic_DNA"/>
</dbReference>
<protein>
    <submittedName>
        <fullName evidence="1">Uncharacterized protein</fullName>
    </submittedName>
</protein>
<reference evidence="1" key="1">
    <citation type="submission" date="2013-07" db="EMBL/GenBank/DDBJ databases">
        <title>Sub-species coevolution in mutualistic symbiosis.</title>
        <authorList>
            <person name="Murfin K."/>
            <person name="Klassen J."/>
            <person name="Lee M."/>
            <person name="Forst S."/>
            <person name="Stock P."/>
            <person name="Goodrich-Blair H."/>
        </authorList>
    </citation>
    <scope>NUCLEOTIDE SEQUENCE [LARGE SCALE GENOMIC DNA]</scope>
    <source>
        <strain evidence="1">Intermedium</strain>
    </source>
</reference>
<name>A0A077QAQ5_XENBV</name>
<dbReference type="HOGENOM" id="CLU_068201_0_0_6"/>
<dbReference type="Proteomes" id="UP000028480">
    <property type="component" value="Unassembled WGS sequence"/>
</dbReference>
<accession>A0A077QAQ5</accession>
<evidence type="ECO:0000313" key="2">
    <source>
        <dbReference type="Proteomes" id="UP000028480"/>
    </source>
</evidence>
<sequence>MASEEVVFTFYEVRQCGYYKSGEQIPTFGNLAELLEDVFEWAEGKTLRETSTFEADEKRLPCYLLNAKKIGNDWLLTIWNEIPSNGQKVPSIREDLQFGEDPNVIMNPIEEGSIPGYATYFWFLTDKKLFATIRLRNRLTSQKFLQHYLYSFLKQSSSHVVSATVENENGEPCVLIRGYKLDPLDENEKSAHYFPRFDTKLIRNPGEHEIIRQNADRIRKIERVIELNLSTPEDLGFWQQLLVFIKLRSEREDAPNTKVRYVLSPNVSLSDINNMIDDWEQQRSENSDYGFIFEGDPNKTYWLSNSLARTEYNLEFERDNDELVNVDSLLNALIEKRSIILNRVGV</sequence>